<keyword evidence="10" id="KW-0411">Iron-sulfur</keyword>
<keyword evidence="8 17" id="KW-0067">ATP-binding</keyword>
<evidence type="ECO:0000256" key="18">
    <source>
        <dbReference type="RuleBase" id="RU000394"/>
    </source>
</evidence>
<dbReference type="Gene3D" id="3.40.850.10">
    <property type="entry name" value="Kinesin motor domain"/>
    <property type="match status" value="1"/>
</dbReference>
<keyword evidence="12" id="KW-0238">DNA-binding</keyword>
<evidence type="ECO:0000256" key="11">
    <source>
        <dbReference type="ARBA" id="ARBA00023054"/>
    </source>
</evidence>
<dbReference type="GO" id="GO:0051231">
    <property type="term" value="P:spindle elongation"/>
    <property type="evidence" value="ECO:0007669"/>
    <property type="project" value="TreeGrafter"/>
</dbReference>
<dbReference type="RefSeq" id="XP_031555126.1">
    <property type="nucleotide sequence ID" value="XM_031699266.1"/>
</dbReference>
<evidence type="ECO:0000256" key="14">
    <source>
        <dbReference type="ARBA" id="ARBA00023212"/>
    </source>
</evidence>
<evidence type="ECO:0000256" key="8">
    <source>
        <dbReference type="ARBA" id="ARBA00022840"/>
    </source>
</evidence>
<dbReference type="GO" id="GO:0007052">
    <property type="term" value="P:mitotic spindle organization"/>
    <property type="evidence" value="ECO:0007669"/>
    <property type="project" value="TreeGrafter"/>
</dbReference>
<dbReference type="PANTHER" id="PTHR47969:SF15">
    <property type="entry name" value="CHROMOSOME-ASSOCIATED KINESIN KIF4A-RELATED"/>
    <property type="match status" value="1"/>
</dbReference>
<gene>
    <name evidence="22" type="primary">LOC116292032</name>
</gene>
<evidence type="ECO:0000256" key="3">
    <source>
        <dbReference type="ARBA" id="ARBA00004245"/>
    </source>
</evidence>
<dbReference type="GO" id="GO:0005634">
    <property type="term" value="C:nucleus"/>
    <property type="evidence" value="ECO:0007669"/>
    <property type="project" value="UniProtKB-SubCell"/>
</dbReference>
<keyword evidence="13 17" id="KW-0505">Motor protein</keyword>
<evidence type="ECO:0000256" key="5">
    <source>
        <dbReference type="ARBA" id="ARBA00022701"/>
    </source>
</evidence>
<dbReference type="Proteomes" id="UP000515163">
    <property type="component" value="Unplaced"/>
</dbReference>
<dbReference type="PRINTS" id="PR00380">
    <property type="entry name" value="KINESINHEAVY"/>
</dbReference>
<dbReference type="PROSITE" id="PS00411">
    <property type="entry name" value="KINESIN_MOTOR_1"/>
    <property type="match status" value="1"/>
</dbReference>
<organism evidence="21 22">
    <name type="scientific">Actinia tenebrosa</name>
    <name type="common">Australian red waratah sea anemone</name>
    <dbReference type="NCBI Taxonomy" id="6105"/>
    <lineage>
        <taxon>Eukaryota</taxon>
        <taxon>Metazoa</taxon>
        <taxon>Cnidaria</taxon>
        <taxon>Anthozoa</taxon>
        <taxon>Hexacorallia</taxon>
        <taxon>Actiniaria</taxon>
        <taxon>Actiniidae</taxon>
        <taxon>Actinia</taxon>
    </lineage>
</organism>
<keyword evidence="5 18" id="KW-0493">Microtubule</keyword>
<feature type="binding site" evidence="17">
    <location>
        <begin position="90"/>
        <end position="97"/>
    </location>
    <ligand>
        <name>ATP</name>
        <dbReference type="ChEBI" id="CHEBI:30616"/>
    </ligand>
</feature>
<comment type="cofactor">
    <cofactor evidence="1">
        <name>[4Fe-4S] cluster</name>
        <dbReference type="ChEBI" id="CHEBI:49883"/>
    </cofactor>
</comment>
<comment type="cofactor">
    <cofactor evidence="16">
        <name>[2Fe-2S] cluster</name>
        <dbReference type="ChEBI" id="CHEBI:190135"/>
    </cofactor>
</comment>
<dbReference type="SMART" id="SM00129">
    <property type="entry name" value="KISc"/>
    <property type="match status" value="1"/>
</dbReference>
<name>A0A6P8HH05_ACTTE</name>
<dbReference type="GO" id="GO:0005524">
    <property type="term" value="F:ATP binding"/>
    <property type="evidence" value="ECO:0007669"/>
    <property type="project" value="UniProtKB-UniRule"/>
</dbReference>
<comment type="similarity">
    <text evidence="17 18">Belongs to the TRAFAC class myosin-kinesin ATPase superfamily. Kinesin family.</text>
</comment>
<dbReference type="GO" id="GO:0007018">
    <property type="term" value="P:microtubule-based movement"/>
    <property type="evidence" value="ECO:0007669"/>
    <property type="project" value="InterPro"/>
</dbReference>
<evidence type="ECO:0000256" key="17">
    <source>
        <dbReference type="PROSITE-ProRule" id="PRU00283"/>
    </source>
</evidence>
<proteinExistence type="inferred from homology"/>
<dbReference type="InterPro" id="IPR036961">
    <property type="entry name" value="Kinesin_motor_dom_sf"/>
</dbReference>
<dbReference type="InterPro" id="IPR027417">
    <property type="entry name" value="P-loop_NTPase"/>
</dbReference>
<comment type="subcellular location">
    <subcellularLocation>
        <location evidence="3">Cytoplasm</location>
        <location evidence="3">Cytoskeleton</location>
    </subcellularLocation>
    <subcellularLocation>
        <location evidence="2">Nucleus</location>
    </subcellularLocation>
</comment>
<keyword evidence="6" id="KW-0479">Metal-binding</keyword>
<dbReference type="GO" id="GO:0005875">
    <property type="term" value="C:microtubule associated complex"/>
    <property type="evidence" value="ECO:0007669"/>
    <property type="project" value="TreeGrafter"/>
</dbReference>
<dbReference type="GO" id="GO:0046872">
    <property type="term" value="F:metal ion binding"/>
    <property type="evidence" value="ECO:0007669"/>
    <property type="project" value="UniProtKB-KW"/>
</dbReference>
<evidence type="ECO:0000313" key="22">
    <source>
        <dbReference type="RefSeq" id="XP_031555126.1"/>
    </source>
</evidence>
<dbReference type="GO" id="GO:0003677">
    <property type="term" value="F:DNA binding"/>
    <property type="evidence" value="ECO:0007669"/>
    <property type="project" value="UniProtKB-KW"/>
</dbReference>
<dbReference type="GO" id="GO:0005829">
    <property type="term" value="C:cytosol"/>
    <property type="evidence" value="ECO:0007669"/>
    <property type="project" value="UniProtKB-ARBA"/>
</dbReference>
<evidence type="ECO:0000259" key="20">
    <source>
        <dbReference type="PROSITE" id="PS50067"/>
    </source>
</evidence>
<dbReference type="GO" id="GO:0005874">
    <property type="term" value="C:microtubule"/>
    <property type="evidence" value="ECO:0007669"/>
    <property type="project" value="UniProtKB-KW"/>
</dbReference>
<dbReference type="AlphaFoldDB" id="A0A6P8HH05"/>
<accession>A0A6P8HH05</accession>
<dbReference type="CDD" id="cd01372">
    <property type="entry name" value="KISc_KIF4"/>
    <property type="match status" value="1"/>
</dbReference>
<dbReference type="GO" id="GO:0008017">
    <property type="term" value="F:microtubule binding"/>
    <property type="evidence" value="ECO:0007669"/>
    <property type="project" value="InterPro"/>
</dbReference>
<keyword evidence="11 19" id="KW-0175">Coiled coil</keyword>
<evidence type="ECO:0000256" key="1">
    <source>
        <dbReference type="ARBA" id="ARBA00001966"/>
    </source>
</evidence>
<sequence length="431" mass="47747">MPETSTDKTIPVQVAVRIRPLLPKEIGEGCQECIDITPGEPQVVMGNNKAFTYDYVYGTMASQSYLYKQTVVPLLDRFFKGYNATLLAYGQTGSGKTYSMGTGFTMCTNKDDMEVQGVIPRTILDLFTHMENKKDETEFLLKVSFLEIHNEEIHDLLNPSSSSDKIAIRENVDGGIKIAGLMELPVSSGEEMVKALCNGSAARATGATAMNSTSSRSHAIFSIIMEQKDKTGEGDIKRAKFHLVDLAGSERCKRTNAQGERFKEGVNINKGLLALGNVISALSDEQRKSNAHVPYRDSKLTRLLQDSLGGNSNTVMIACVSPADSNYEETLNTLRYADRARQIKNKPIVNRDPVSAEMARLKQQVQMLQLQLIQGQTINGTLPDAIENGMGLNLHELTERVNQLEEENNKLSEELHNSVDQNTKMFEKVLM</sequence>
<dbReference type="PANTHER" id="PTHR47969">
    <property type="entry name" value="CHROMOSOME-ASSOCIATED KINESIN KIF4A-RELATED"/>
    <property type="match status" value="1"/>
</dbReference>
<evidence type="ECO:0000256" key="7">
    <source>
        <dbReference type="ARBA" id="ARBA00022741"/>
    </source>
</evidence>
<dbReference type="KEGG" id="aten:116292032"/>
<dbReference type="GO" id="GO:0003777">
    <property type="term" value="F:microtubule motor activity"/>
    <property type="evidence" value="ECO:0007669"/>
    <property type="project" value="InterPro"/>
</dbReference>
<feature type="coiled-coil region" evidence="19">
    <location>
        <begin position="387"/>
        <end position="421"/>
    </location>
</feature>
<dbReference type="Pfam" id="PF00225">
    <property type="entry name" value="Kinesin"/>
    <property type="match status" value="1"/>
</dbReference>
<keyword evidence="7 17" id="KW-0547">Nucleotide-binding</keyword>
<dbReference type="PROSITE" id="PS50067">
    <property type="entry name" value="KINESIN_MOTOR_2"/>
    <property type="match status" value="1"/>
</dbReference>
<evidence type="ECO:0000256" key="13">
    <source>
        <dbReference type="ARBA" id="ARBA00023175"/>
    </source>
</evidence>
<keyword evidence="4" id="KW-0963">Cytoplasm</keyword>
<evidence type="ECO:0000256" key="12">
    <source>
        <dbReference type="ARBA" id="ARBA00023125"/>
    </source>
</evidence>
<reference evidence="22" key="1">
    <citation type="submission" date="2025-08" db="UniProtKB">
        <authorList>
            <consortium name="RefSeq"/>
        </authorList>
    </citation>
    <scope>IDENTIFICATION</scope>
    <source>
        <tissue evidence="22">Tentacle</tissue>
    </source>
</reference>
<dbReference type="InterPro" id="IPR027640">
    <property type="entry name" value="Kinesin-like_fam"/>
</dbReference>
<evidence type="ECO:0000256" key="15">
    <source>
        <dbReference type="ARBA" id="ARBA00023242"/>
    </source>
</evidence>
<dbReference type="SUPFAM" id="SSF52540">
    <property type="entry name" value="P-loop containing nucleoside triphosphate hydrolases"/>
    <property type="match status" value="1"/>
</dbReference>
<dbReference type="GeneID" id="116292032"/>
<dbReference type="OrthoDB" id="3176171at2759"/>
<dbReference type="InParanoid" id="A0A6P8HH05"/>
<keyword evidence="14" id="KW-0206">Cytoskeleton</keyword>
<evidence type="ECO:0000256" key="16">
    <source>
        <dbReference type="ARBA" id="ARBA00034078"/>
    </source>
</evidence>
<protein>
    <recommendedName>
        <fullName evidence="18">Kinesin-like protein</fullName>
    </recommendedName>
</protein>
<dbReference type="FunFam" id="3.40.850.10:FF:000038">
    <property type="entry name" value="chromosome-associated kinesin KIF4A"/>
    <property type="match status" value="1"/>
</dbReference>
<evidence type="ECO:0000256" key="19">
    <source>
        <dbReference type="SAM" id="Coils"/>
    </source>
</evidence>
<evidence type="ECO:0000256" key="6">
    <source>
        <dbReference type="ARBA" id="ARBA00022723"/>
    </source>
</evidence>
<evidence type="ECO:0000256" key="9">
    <source>
        <dbReference type="ARBA" id="ARBA00023004"/>
    </source>
</evidence>
<evidence type="ECO:0000256" key="10">
    <source>
        <dbReference type="ARBA" id="ARBA00023014"/>
    </source>
</evidence>
<keyword evidence="9" id="KW-0408">Iron</keyword>
<feature type="domain" description="Kinesin motor" evidence="20">
    <location>
        <begin position="11"/>
        <end position="343"/>
    </location>
</feature>
<keyword evidence="21" id="KW-1185">Reference proteome</keyword>
<dbReference type="InterPro" id="IPR019821">
    <property type="entry name" value="Kinesin_motor_CS"/>
</dbReference>
<evidence type="ECO:0000256" key="2">
    <source>
        <dbReference type="ARBA" id="ARBA00004123"/>
    </source>
</evidence>
<evidence type="ECO:0000256" key="4">
    <source>
        <dbReference type="ARBA" id="ARBA00022490"/>
    </source>
</evidence>
<dbReference type="GO" id="GO:0051536">
    <property type="term" value="F:iron-sulfur cluster binding"/>
    <property type="evidence" value="ECO:0007669"/>
    <property type="project" value="UniProtKB-KW"/>
</dbReference>
<feature type="non-terminal residue" evidence="22">
    <location>
        <position position="431"/>
    </location>
</feature>
<keyword evidence="15" id="KW-0539">Nucleus</keyword>
<evidence type="ECO:0000313" key="21">
    <source>
        <dbReference type="Proteomes" id="UP000515163"/>
    </source>
</evidence>
<dbReference type="InterPro" id="IPR001752">
    <property type="entry name" value="Kinesin_motor_dom"/>
</dbReference>